<feature type="domain" description="Fe2OG dioxygenase" evidence="6">
    <location>
        <begin position="213"/>
        <end position="313"/>
    </location>
</feature>
<evidence type="ECO:0000256" key="1">
    <source>
        <dbReference type="ARBA" id="ARBA00008056"/>
    </source>
</evidence>
<comment type="caution">
    <text evidence="7">The sequence shown here is derived from an EMBL/GenBank/DDBJ whole genome shotgun (WGS) entry which is preliminary data.</text>
</comment>
<accession>A0A8T0NTP4</accession>
<evidence type="ECO:0000256" key="5">
    <source>
        <dbReference type="RuleBase" id="RU003682"/>
    </source>
</evidence>
<dbReference type="InterPro" id="IPR005123">
    <property type="entry name" value="Oxoglu/Fe-dep_dioxygenase_dom"/>
</dbReference>
<keyword evidence="8" id="KW-1185">Reference proteome</keyword>
<protein>
    <recommendedName>
        <fullName evidence="6">Fe2OG dioxygenase domain-containing protein</fullName>
    </recommendedName>
</protein>
<evidence type="ECO:0000256" key="4">
    <source>
        <dbReference type="ARBA" id="ARBA00023004"/>
    </source>
</evidence>
<keyword evidence="3 5" id="KW-0560">Oxidoreductase</keyword>
<dbReference type="Pfam" id="PF14226">
    <property type="entry name" value="DIOX_N"/>
    <property type="match status" value="1"/>
</dbReference>
<dbReference type="InterPro" id="IPR044861">
    <property type="entry name" value="IPNS-like_FE2OG_OXY"/>
</dbReference>
<evidence type="ECO:0000259" key="6">
    <source>
        <dbReference type="PROSITE" id="PS51471"/>
    </source>
</evidence>
<dbReference type="InterPro" id="IPR027443">
    <property type="entry name" value="IPNS-like_sf"/>
</dbReference>
<sequence length="367" mass="39843">MALEPADYNRLISRDKVTGAAATAFPDSVEIPERFIRTGDEARAGAVAGEDDGDEAYELPVVDMANLLDPELSASETAKLGSACRDWGFFQLTNYGVDEAVIQQMKDTTAQFFSLPLESKNAVAVRGGGFEGFGHHFNAPGSDKLDWAECLLLETQPVQARNMEFWPANPPAFRHAMDRYSEEMASLTRRLLGFLAADLGVAAEALLGAFAGKRQTAGVHRYPPCRRPEQVLGMAPHTDGFGLTLLLPADDTPGLQVRRRGRWFPVRPLPGALVVNVGDVLEVLSNGAYGSAEHRVIPHAERGRTTVVVFQDAALDGGVVAPLPELLRGGHEPRYRPVDRLEFSKGHLRELAQGTPFLDSLKISSSS</sequence>
<keyword evidence="4 5" id="KW-0408">Iron</keyword>
<evidence type="ECO:0000313" key="8">
    <source>
        <dbReference type="Proteomes" id="UP000823388"/>
    </source>
</evidence>
<dbReference type="AlphaFoldDB" id="A0A8T0NTP4"/>
<dbReference type="FunFam" id="2.60.120.330:FF:000046">
    <property type="entry name" value="Os09g0353700 protein"/>
    <property type="match status" value="1"/>
</dbReference>
<comment type="similarity">
    <text evidence="1 5">Belongs to the iron/ascorbate-dependent oxidoreductase family.</text>
</comment>
<dbReference type="PROSITE" id="PS51471">
    <property type="entry name" value="FE2OG_OXY"/>
    <property type="match status" value="1"/>
</dbReference>
<dbReference type="Pfam" id="PF03171">
    <property type="entry name" value="2OG-FeII_Oxy"/>
    <property type="match status" value="1"/>
</dbReference>
<gene>
    <name evidence="7" type="ORF">PVAP13_9KG178200</name>
</gene>
<dbReference type="GO" id="GO:0016491">
    <property type="term" value="F:oxidoreductase activity"/>
    <property type="evidence" value="ECO:0007669"/>
    <property type="project" value="UniProtKB-KW"/>
</dbReference>
<evidence type="ECO:0000256" key="2">
    <source>
        <dbReference type="ARBA" id="ARBA00022723"/>
    </source>
</evidence>
<evidence type="ECO:0000256" key="3">
    <source>
        <dbReference type="ARBA" id="ARBA00023002"/>
    </source>
</evidence>
<dbReference type="OrthoDB" id="288590at2759"/>
<keyword evidence="2 5" id="KW-0479">Metal-binding</keyword>
<reference evidence="7" key="1">
    <citation type="submission" date="2020-05" db="EMBL/GenBank/DDBJ databases">
        <title>WGS assembly of Panicum virgatum.</title>
        <authorList>
            <person name="Lovell J.T."/>
            <person name="Jenkins J."/>
            <person name="Shu S."/>
            <person name="Juenger T.E."/>
            <person name="Schmutz J."/>
        </authorList>
    </citation>
    <scope>NUCLEOTIDE SEQUENCE</scope>
    <source>
        <strain evidence="7">AP13</strain>
    </source>
</reference>
<dbReference type="Gene3D" id="2.60.120.330">
    <property type="entry name" value="B-lactam Antibiotic, Isopenicillin N Synthase, Chain"/>
    <property type="match status" value="1"/>
</dbReference>
<evidence type="ECO:0000313" key="7">
    <source>
        <dbReference type="EMBL" id="KAG2551352.1"/>
    </source>
</evidence>
<dbReference type="InterPro" id="IPR026992">
    <property type="entry name" value="DIOX_N"/>
</dbReference>
<dbReference type="Proteomes" id="UP000823388">
    <property type="component" value="Chromosome 9K"/>
</dbReference>
<dbReference type="SUPFAM" id="SSF51197">
    <property type="entry name" value="Clavaminate synthase-like"/>
    <property type="match status" value="1"/>
</dbReference>
<organism evidence="7 8">
    <name type="scientific">Panicum virgatum</name>
    <name type="common">Blackwell switchgrass</name>
    <dbReference type="NCBI Taxonomy" id="38727"/>
    <lineage>
        <taxon>Eukaryota</taxon>
        <taxon>Viridiplantae</taxon>
        <taxon>Streptophyta</taxon>
        <taxon>Embryophyta</taxon>
        <taxon>Tracheophyta</taxon>
        <taxon>Spermatophyta</taxon>
        <taxon>Magnoliopsida</taxon>
        <taxon>Liliopsida</taxon>
        <taxon>Poales</taxon>
        <taxon>Poaceae</taxon>
        <taxon>PACMAD clade</taxon>
        <taxon>Panicoideae</taxon>
        <taxon>Panicodae</taxon>
        <taxon>Paniceae</taxon>
        <taxon>Panicinae</taxon>
        <taxon>Panicum</taxon>
        <taxon>Panicum sect. Hiantes</taxon>
    </lineage>
</organism>
<name>A0A8T0NTP4_PANVG</name>
<dbReference type="GO" id="GO:0046872">
    <property type="term" value="F:metal ion binding"/>
    <property type="evidence" value="ECO:0007669"/>
    <property type="project" value="UniProtKB-KW"/>
</dbReference>
<dbReference type="EMBL" id="CM029053">
    <property type="protein sequence ID" value="KAG2551352.1"/>
    <property type="molecule type" value="Genomic_DNA"/>
</dbReference>
<proteinExistence type="inferred from homology"/>
<dbReference type="InterPro" id="IPR050295">
    <property type="entry name" value="Plant_2OG-oxidoreductases"/>
</dbReference>
<dbReference type="PANTHER" id="PTHR47991">
    <property type="entry name" value="OXOGLUTARATE/IRON-DEPENDENT DIOXYGENASE"/>
    <property type="match status" value="1"/>
</dbReference>